<keyword evidence="2" id="KW-1185">Reference proteome</keyword>
<dbReference type="OrthoDB" id="3698235at2"/>
<sequence length="73" mass="7670">MSATDPVVTKVAGELTEAFADTVPAAGVADVVRAARGDLDGQVVPEAMEEMLHRLARSRLQRWAVAGKPGIGR</sequence>
<evidence type="ECO:0000313" key="2">
    <source>
        <dbReference type="Proteomes" id="UP000292003"/>
    </source>
</evidence>
<dbReference type="AlphaFoldDB" id="A0A4Q7JBU5"/>
<reference evidence="1 2" key="1">
    <citation type="submission" date="2019-02" db="EMBL/GenBank/DDBJ databases">
        <title>Draft genome sequence of Amycolatopsis sp. 8-3EHSu isolated from roots of Suaeda maritima.</title>
        <authorList>
            <person name="Duangmal K."/>
            <person name="Chantavorakit T."/>
        </authorList>
    </citation>
    <scope>NUCLEOTIDE SEQUENCE [LARGE SCALE GENOMIC DNA]</scope>
    <source>
        <strain evidence="1 2">8-3EHSu</strain>
    </source>
</reference>
<organism evidence="1 2">
    <name type="scientific">Amycolatopsis suaedae</name>
    <dbReference type="NCBI Taxonomy" id="2510978"/>
    <lineage>
        <taxon>Bacteria</taxon>
        <taxon>Bacillati</taxon>
        <taxon>Actinomycetota</taxon>
        <taxon>Actinomycetes</taxon>
        <taxon>Pseudonocardiales</taxon>
        <taxon>Pseudonocardiaceae</taxon>
        <taxon>Amycolatopsis</taxon>
    </lineage>
</organism>
<proteinExistence type="predicted"/>
<name>A0A4Q7JBU5_9PSEU</name>
<dbReference type="Gene3D" id="1.10.8.1060">
    <property type="entry name" value="Corynebacterium glutamicum thioredoxin-dependent arsenate reductase, N-terminal domain"/>
    <property type="match status" value="1"/>
</dbReference>
<gene>
    <name evidence="1" type="ORF">EWH70_06615</name>
</gene>
<protein>
    <submittedName>
        <fullName evidence="1">Uncharacterized protein</fullName>
    </submittedName>
</protein>
<evidence type="ECO:0000313" key="1">
    <source>
        <dbReference type="EMBL" id="RZQ64578.1"/>
    </source>
</evidence>
<dbReference type="RefSeq" id="WP_130474376.1">
    <property type="nucleotide sequence ID" value="NZ_SFCC01000003.1"/>
</dbReference>
<dbReference type="Proteomes" id="UP000292003">
    <property type="component" value="Unassembled WGS sequence"/>
</dbReference>
<dbReference type="EMBL" id="SFCC01000003">
    <property type="protein sequence ID" value="RZQ64578.1"/>
    <property type="molecule type" value="Genomic_DNA"/>
</dbReference>
<accession>A0A4Q7JBU5</accession>
<comment type="caution">
    <text evidence="1">The sequence shown here is derived from an EMBL/GenBank/DDBJ whole genome shotgun (WGS) entry which is preliminary data.</text>
</comment>